<dbReference type="AlphaFoldDB" id="A0A4U5NHP6"/>
<dbReference type="Proteomes" id="UP000298663">
    <property type="component" value="Unassembled WGS sequence"/>
</dbReference>
<protein>
    <submittedName>
        <fullName evidence="2">Uncharacterized protein</fullName>
    </submittedName>
</protein>
<gene>
    <name evidence="2" type="ORF">L596_016066</name>
</gene>
<dbReference type="EMBL" id="AZBU02000004">
    <property type="protein sequence ID" value="TKR82326.1"/>
    <property type="molecule type" value="Genomic_DNA"/>
</dbReference>
<sequence>MLDNLVIDVQDFEAEHEPFWNWRSVSNSAWRERRSARRGLKWQDRRKERSEGPIQDEPVERERADENVISVDRDDFPFPDDSGAAGRRQFVVFGSRKDHPGWERRVEDYGCDGCHVVGVNSLKGHIRIHIQFKDPYVRLKLV</sequence>
<evidence type="ECO:0000256" key="1">
    <source>
        <dbReference type="SAM" id="MobiDB-lite"/>
    </source>
</evidence>
<feature type="compositionally biased region" description="Basic and acidic residues" evidence="1">
    <location>
        <begin position="41"/>
        <end position="51"/>
    </location>
</feature>
<feature type="region of interest" description="Disordered" evidence="1">
    <location>
        <begin position="41"/>
        <end position="65"/>
    </location>
</feature>
<evidence type="ECO:0000313" key="2">
    <source>
        <dbReference type="EMBL" id="TKR82326.1"/>
    </source>
</evidence>
<reference evidence="2 3" key="2">
    <citation type="journal article" date="2019" name="G3 (Bethesda)">
        <title>Hybrid Assembly of the Genome of the Entomopathogenic Nematode Steinernema carpocapsae Identifies the X-Chromosome.</title>
        <authorList>
            <person name="Serra L."/>
            <person name="Macchietto M."/>
            <person name="Macias-Munoz A."/>
            <person name="McGill C.J."/>
            <person name="Rodriguez I.M."/>
            <person name="Rodriguez B."/>
            <person name="Murad R."/>
            <person name="Mortazavi A."/>
        </authorList>
    </citation>
    <scope>NUCLEOTIDE SEQUENCE [LARGE SCALE GENOMIC DNA]</scope>
    <source>
        <strain evidence="2 3">ALL</strain>
    </source>
</reference>
<keyword evidence="3" id="KW-1185">Reference proteome</keyword>
<name>A0A4U5NHP6_STECR</name>
<comment type="caution">
    <text evidence="2">The sequence shown here is derived from an EMBL/GenBank/DDBJ whole genome shotgun (WGS) entry which is preliminary data.</text>
</comment>
<reference evidence="2 3" key="1">
    <citation type="journal article" date="2015" name="Genome Biol.">
        <title>Comparative genomics of Steinernema reveals deeply conserved gene regulatory networks.</title>
        <authorList>
            <person name="Dillman A.R."/>
            <person name="Macchietto M."/>
            <person name="Porter C.F."/>
            <person name="Rogers A."/>
            <person name="Williams B."/>
            <person name="Antoshechkin I."/>
            <person name="Lee M.M."/>
            <person name="Goodwin Z."/>
            <person name="Lu X."/>
            <person name="Lewis E.E."/>
            <person name="Goodrich-Blair H."/>
            <person name="Stock S.P."/>
            <person name="Adams B.J."/>
            <person name="Sternberg P.W."/>
            <person name="Mortazavi A."/>
        </authorList>
    </citation>
    <scope>NUCLEOTIDE SEQUENCE [LARGE SCALE GENOMIC DNA]</scope>
    <source>
        <strain evidence="2 3">ALL</strain>
    </source>
</reference>
<evidence type="ECO:0000313" key="3">
    <source>
        <dbReference type="Proteomes" id="UP000298663"/>
    </source>
</evidence>
<accession>A0A4U5NHP6</accession>
<proteinExistence type="predicted"/>
<organism evidence="2 3">
    <name type="scientific">Steinernema carpocapsae</name>
    <name type="common">Entomopathogenic nematode</name>
    <dbReference type="NCBI Taxonomy" id="34508"/>
    <lineage>
        <taxon>Eukaryota</taxon>
        <taxon>Metazoa</taxon>
        <taxon>Ecdysozoa</taxon>
        <taxon>Nematoda</taxon>
        <taxon>Chromadorea</taxon>
        <taxon>Rhabditida</taxon>
        <taxon>Tylenchina</taxon>
        <taxon>Panagrolaimomorpha</taxon>
        <taxon>Strongyloidoidea</taxon>
        <taxon>Steinernematidae</taxon>
        <taxon>Steinernema</taxon>
    </lineage>
</organism>